<sequence length="251" mass="29853">MKWLTNFKNENKIKIKISFDTLNLLKNQKSSLLILVILKLLKISKTKTINSVELKNIVNISKSSFYFSLKNLIDKEIIKFENGQISLIEKTKSKSPFILISDIKQLENIGKITPKELILVSFSKFIIEKKTKKVKEKTKTKHNDFIHYKLKITNNQRFCRENCLYQTKETELKFNFFYSVFSKTKLHFTYIKRKFNSDSFIKLLNNFTNKLKIMSINVLYKFSKIKQHFYTKHSMNLIIENNLKNSFNSVY</sequence>
<keyword evidence="2" id="KW-1185">Reference proteome</keyword>
<evidence type="ECO:0000313" key="1">
    <source>
        <dbReference type="EMBL" id="WGI36920.1"/>
    </source>
</evidence>
<reference evidence="1" key="1">
    <citation type="submission" date="2023-04" db="EMBL/GenBank/DDBJ databases">
        <title>Completed genome of Mycoplasma lagogenitalium type strain 12MS.</title>
        <authorList>
            <person name="Spergser J."/>
        </authorList>
    </citation>
    <scope>NUCLEOTIDE SEQUENCE</scope>
    <source>
        <strain evidence="1">12MS</strain>
    </source>
</reference>
<accession>A0ABY8LUL4</accession>
<name>A0ABY8LUL4_9BACT</name>
<proteinExistence type="predicted"/>
<dbReference type="Proteomes" id="UP001179842">
    <property type="component" value="Chromosome"/>
</dbReference>
<gene>
    <name evidence="1" type="ORF">QEG99_01400</name>
</gene>
<protein>
    <submittedName>
        <fullName evidence="1">Uncharacterized protein</fullName>
    </submittedName>
</protein>
<dbReference type="EMBL" id="CP122979">
    <property type="protein sequence ID" value="WGI36920.1"/>
    <property type="molecule type" value="Genomic_DNA"/>
</dbReference>
<dbReference type="RefSeq" id="WP_280102223.1">
    <property type="nucleotide sequence ID" value="NZ_CP122979.1"/>
</dbReference>
<evidence type="ECO:0000313" key="2">
    <source>
        <dbReference type="Proteomes" id="UP001179842"/>
    </source>
</evidence>
<organism evidence="1 2">
    <name type="scientific">Mesomycoplasma lagogenitalium</name>
    <dbReference type="NCBI Taxonomy" id="171286"/>
    <lineage>
        <taxon>Bacteria</taxon>
        <taxon>Bacillati</taxon>
        <taxon>Mycoplasmatota</taxon>
        <taxon>Mycoplasmoidales</taxon>
        <taxon>Metamycoplasmataceae</taxon>
        <taxon>Mesomycoplasma</taxon>
    </lineage>
</organism>